<dbReference type="InterPro" id="IPR000742">
    <property type="entry name" value="EGF"/>
</dbReference>
<dbReference type="InterPro" id="IPR000884">
    <property type="entry name" value="TSP1_rpt"/>
</dbReference>
<dbReference type="EMBL" id="CAIIXF020000001">
    <property type="protein sequence ID" value="CAH1775022.1"/>
    <property type="molecule type" value="Genomic_DNA"/>
</dbReference>
<sequence length="578" mass="64454">MIMYYWSCLFVIAATALISLEACEVPQGKSIGVGRKWVSKNKCVSCKCTTKGLSCKRGKKTNCRSGCLEGPIIHDVGSIIQQNETHSCECMAGVYIDHIVCNEKSSHGWIKWGPWSECANCETHPSNRKVRHRICVDTLGKEVDAALCEGDAREIEQCCGDKEEEFPWVVSISNNNRHFCGGVIISDVWILTTAHCLCEWKYNCCTKQKQFNISNCPLMTDWRVTAGVLKLSSNKGQIKQISEVIIHEDNAPFDSANPKQSGPDIALLKLDSPLQLNTPDVQPVQLPTSLCKGKTDAECQAHIGKEMNFWSCQTAGWGIKDVKKLSSGKLKWSEVIAEESDETFITTLPSGGFSTTCQGDGGAPLMCQPDNGPPVTVGILSHIFPDNPCGVSRDTRTYHTSIPSQLNWILKHITEWRYGSSSDCDCDRNEQQRSVFLQSKSCVFPENGITAKAVEEMYQRFKDDCYILQKKSCICYENLNSKQCEDNQGICGEHGRCIDYVFFLICQCDPYYSGELCDMKNEVSCPMYCGEYLLGNRTVECLIHEGHQTCECPSERVYDLLCIPVEGSHSMYTGGSKK</sequence>
<dbReference type="InterPro" id="IPR009003">
    <property type="entry name" value="Peptidase_S1_PA"/>
</dbReference>
<dbReference type="Proteomes" id="UP000749559">
    <property type="component" value="Unassembled WGS sequence"/>
</dbReference>
<feature type="domain" description="EGF-like" evidence="5">
    <location>
        <begin position="480"/>
        <end position="518"/>
    </location>
</feature>
<dbReference type="OrthoDB" id="6228714at2759"/>
<dbReference type="PANTHER" id="PTHR24256">
    <property type="entry name" value="TRYPTASE-RELATED"/>
    <property type="match status" value="1"/>
</dbReference>
<dbReference type="InterPro" id="IPR051487">
    <property type="entry name" value="Ser/Thr_Proteases_Immune/Dev"/>
</dbReference>
<feature type="domain" description="Peptidase S1" evidence="6">
    <location>
        <begin position="147"/>
        <end position="414"/>
    </location>
</feature>
<dbReference type="PROSITE" id="PS00022">
    <property type="entry name" value="EGF_1"/>
    <property type="match status" value="1"/>
</dbReference>
<dbReference type="SMART" id="SM00020">
    <property type="entry name" value="Tryp_SPc"/>
    <property type="match status" value="1"/>
</dbReference>
<dbReference type="SUPFAM" id="SSF82895">
    <property type="entry name" value="TSP-1 type 1 repeat"/>
    <property type="match status" value="1"/>
</dbReference>
<proteinExistence type="inferred from homology"/>
<dbReference type="InterPro" id="IPR043504">
    <property type="entry name" value="Peptidase_S1_PA_chymotrypsin"/>
</dbReference>
<dbReference type="InterPro" id="IPR036383">
    <property type="entry name" value="TSP1_rpt_sf"/>
</dbReference>
<dbReference type="Gene3D" id="2.40.10.10">
    <property type="entry name" value="Trypsin-like serine proteases"/>
    <property type="match status" value="1"/>
</dbReference>
<comment type="caution">
    <text evidence="3">Lacks conserved residue(s) required for the propagation of feature annotation.</text>
</comment>
<dbReference type="PROSITE" id="PS50092">
    <property type="entry name" value="TSP1"/>
    <property type="match status" value="1"/>
</dbReference>
<evidence type="ECO:0000256" key="1">
    <source>
        <dbReference type="ARBA" id="ARBA00023157"/>
    </source>
</evidence>
<name>A0A8S4N2G8_OWEFU</name>
<dbReference type="GO" id="GO:0006508">
    <property type="term" value="P:proteolysis"/>
    <property type="evidence" value="ECO:0007669"/>
    <property type="project" value="InterPro"/>
</dbReference>
<reference evidence="7" key="1">
    <citation type="submission" date="2022-03" db="EMBL/GenBank/DDBJ databases">
        <authorList>
            <person name="Martin C."/>
        </authorList>
    </citation>
    <scope>NUCLEOTIDE SEQUENCE</scope>
</reference>
<gene>
    <name evidence="7" type="ORF">OFUS_LOCUS2381</name>
</gene>
<dbReference type="GO" id="GO:0004252">
    <property type="term" value="F:serine-type endopeptidase activity"/>
    <property type="evidence" value="ECO:0007669"/>
    <property type="project" value="InterPro"/>
</dbReference>
<dbReference type="PROSITE" id="PS50240">
    <property type="entry name" value="TRYPSIN_DOM"/>
    <property type="match status" value="1"/>
</dbReference>
<evidence type="ECO:0000256" key="4">
    <source>
        <dbReference type="SAM" id="SignalP"/>
    </source>
</evidence>
<evidence type="ECO:0000259" key="5">
    <source>
        <dbReference type="PROSITE" id="PS50026"/>
    </source>
</evidence>
<feature type="disulfide bond" evidence="3">
    <location>
        <begin position="508"/>
        <end position="517"/>
    </location>
</feature>
<dbReference type="InterPro" id="IPR001254">
    <property type="entry name" value="Trypsin_dom"/>
</dbReference>
<evidence type="ECO:0000256" key="2">
    <source>
        <dbReference type="ARBA" id="ARBA00024195"/>
    </source>
</evidence>
<feature type="signal peptide" evidence="4">
    <location>
        <begin position="1"/>
        <end position="22"/>
    </location>
</feature>
<dbReference type="AlphaFoldDB" id="A0A8S4N2G8"/>
<keyword evidence="8" id="KW-1185">Reference proteome</keyword>
<dbReference type="InterPro" id="IPR001314">
    <property type="entry name" value="Peptidase_S1A"/>
</dbReference>
<dbReference type="PRINTS" id="PR00722">
    <property type="entry name" value="CHYMOTRYPSIN"/>
</dbReference>
<dbReference type="Pfam" id="PF00089">
    <property type="entry name" value="Trypsin"/>
    <property type="match status" value="1"/>
</dbReference>
<dbReference type="SUPFAM" id="SSF50494">
    <property type="entry name" value="Trypsin-like serine proteases"/>
    <property type="match status" value="1"/>
</dbReference>
<evidence type="ECO:0000256" key="3">
    <source>
        <dbReference type="PROSITE-ProRule" id="PRU00076"/>
    </source>
</evidence>
<accession>A0A8S4N2G8</accession>
<evidence type="ECO:0000313" key="7">
    <source>
        <dbReference type="EMBL" id="CAH1775022.1"/>
    </source>
</evidence>
<evidence type="ECO:0000313" key="8">
    <source>
        <dbReference type="Proteomes" id="UP000749559"/>
    </source>
</evidence>
<comment type="similarity">
    <text evidence="2">Belongs to the peptidase S1 family. CLIP subfamily.</text>
</comment>
<protein>
    <submittedName>
        <fullName evidence="7">Uncharacterized protein</fullName>
    </submittedName>
</protein>
<keyword evidence="1 3" id="KW-1015">Disulfide bond</keyword>
<feature type="chain" id="PRO_5035784790" evidence="4">
    <location>
        <begin position="23"/>
        <end position="578"/>
    </location>
</feature>
<evidence type="ECO:0000259" key="6">
    <source>
        <dbReference type="PROSITE" id="PS50240"/>
    </source>
</evidence>
<organism evidence="7 8">
    <name type="scientific">Owenia fusiformis</name>
    <name type="common">Polychaete worm</name>
    <dbReference type="NCBI Taxonomy" id="6347"/>
    <lineage>
        <taxon>Eukaryota</taxon>
        <taxon>Metazoa</taxon>
        <taxon>Spiralia</taxon>
        <taxon>Lophotrochozoa</taxon>
        <taxon>Annelida</taxon>
        <taxon>Polychaeta</taxon>
        <taxon>Sedentaria</taxon>
        <taxon>Canalipalpata</taxon>
        <taxon>Sabellida</taxon>
        <taxon>Oweniida</taxon>
        <taxon>Oweniidae</taxon>
        <taxon>Owenia</taxon>
    </lineage>
</organism>
<keyword evidence="3" id="KW-0245">EGF-like domain</keyword>
<keyword evidence="4" id="KW-0732">Signal</keyword>
<comment type="caution">
    <text evidence="7">The sequence shown here is derived from an EMBL/GenBank/DDBJ whole genome shotgun (WGS) entry which is preliminary data.</text>
</comment>
<dbReference type="PROSITE" id="PS50026">
    <property type="entry name" value="EGF_3"/>
    <property type="match status" value="1"/>
</dbReference>